<dbReference type="AlphaFoldDB" id="S9U7A5"/>
<organism evidence="2 3">
    <name type="scientific">Strigomonas culicis</name>
    <dbReference type="NCBI Taxonomy" id="28005"/>
    <lineage>
        <taxon>Eukaryota</taxon>
        <taxon>Discoba</taxon>
        <taxon>Euglenozoa</taxon>
        <taxon>Kinetoplastea</taxon>
        <taxon>Metakinetoplastina</taxon>
        <taxon>Trypanosomatida</taxon>
        <taxon>Trypanosomatidae</taxon>
        <taxon>Strigomonadinae</taxon>
        <taxon>Strigomonas</taxon>
    </lineage>
</organism>
<protein>
    <submittedName>
        <fullName evidence="2">Uncharacterized protein</fullName>
    </submittedName>
</protein>
<dbReference type="Pfam" id="PF00415">
    <property type="entry name" value="RCC1"/>
    <property type="match status" value="1"/>
</dbReference>
<accession>S9U7A5</accession>
<feature type="region of interest" description="Disordered" evidence="1">
    <location>
        <begin position="529"/>
        <end position="548"/>
    </location>
</feature>
<gene>
    <name evidence="2" type="ORF">STCU_06175</name>
</gene>
<evidence type="ECO:0000256" key="1">
    <source>
        <dbReference type="SAM" id="MobiDB-lite"/>
    </source>
</evidence>
<dbReference type="OrthoDB" id="61110at2759"/>
<feature type="compositionally biased region" description="Acidic residues" evidence="1">
    <location>
        <begin position="530"/>
        <end position="539"/>
    </location>
</feature>
<evidence type="ECO:0000313" key="2">
    <source>
        <dbReference type="EMBL" id="EPY26597.1"/>
    </source>
</evidence>
<comment type="caution">
    <text evidence="2">The sequence shown here is derived from an EMBL/GenBank/DDBJ whole genome shotgun (WGS) entry which is preliminary data.</text>
</comment>
<dbReference type="InterPro" id="IPR000408">
    <property type="entry name" value="Reg_chr_condens"/>
</dbReference>
<dbReference type="Gene3D" id="2.130.10.30">
    <property type="entry name" value="Regulator of chromosome condensation 1/beta-lactamase-inhibitor protein II"/>
    <property type="match status" value="1"/>
</dbReference>
<proteinExistence type="predicted"/>
<reference evidence="2 3" key="1">
    <citation type="journal article" date="2013" name="PLoS ONE">
        <title>Predicting the Proteins of Angomonas deanei, Strigomonas culicis and Their Respective Endosymbionts Reveals New Aspects of the Trypanosomatidae Family.</title>
        <authorList>
            <person name="Motta M.C."/>
            <person name="Martins A.C."/>
            <person name="de Souza S.S."/>
            <person name="Catta-Preta C.M."/>
            <person name="Silva R."/>
            <person name="Klein C.C."/>
            <person name="de Almeida L.G."/>
            <person name="de Lima Cunha O."/>
            <person name="Ciapina L.P."/>
            <person name="Brocchi M."/>
            <person name="Colabardini A.C."/>
            <person name="de Araujo Lima B."/>
            <person name="Machado C.R."/>
            <person name="de Almeida Soares C.M."/>
            <person name="Probst C.M."/>
            <person name="de Menezes C.B."/>
            <person name="Thompson C.E."/>
            <person name="Bartholomeu D.C."/>
            <person name="Gradia D.F."/>
            <person name="Pavoni D.P."/>
            <person name="Grisard E.C."/>
            <person name="Fantinatti-Garboggini F."/>
            <person name="Marchini F.K."/>
            <person name="Rodrigues-Luiz G.F."/>
            <person name="Wagner G."/>
            <person name="Goldman G.H."/>
            <person name="Fietto J.L."/>
            <person name="Elias M.C."/>
            <person name="Goldman M.H."/>
            <person name="Sagot M.F."/>
            <person name="Pereira M."/>
            <person name="Stoco P.H."/>
            <person name="de Mendonca-Neto R.P."/>
            <person name="Teixeira S.M."/>
            <person name="Maciel T.E."/>
            <person name="de Oliveira Mendes T.A."/>
            <person name="Urmenyi T.P."/>
            <person name="de Souza W."/>
            <person name="Schenkman S."/>
            <person name="de Vasconcelos A.T."/>
        </authorList>
    </citation>
    <scope>NUCLEOTIDE SEQUENCE [LARGE SCALE GENOMIC DNA]</scope>
</reference>
<dbReference type="EMBL" id="ATMH01006175">
    <property type="protein sequence ID" value="EPY26597.1"/>
    <property type="molecule type" value="Genomic_DNA"/>
</dbReference>
<name>S9U7A5_9TRYP</name>
<dbReference type="SUPFAM" id="SSF50985">
    <property type="entry name" value="RCC1/BLIP-II"/>
    <property type="match status" value="1"/>
</dbReference>
<sequence length="578" mass="64032">MTFNFASEKEENEFYCVREPTPLKWFARHRIAILEIAVAKSHTVFLGCHNYTAAALPPPAEAPHRPSVFHHQLTYGHLTDVYVCGDNTYGKLGLGHTCIVPVPVRVEHYFPKHFHQSSAGATAEGTASASGDGGNKEVIVSIAASDEASFILKQSAVLGSLVYFCGRQNNKDGQLTPLQLQCSRSYRTGSRFFPSSTAAALSQPDSGDVVAPHNNQFYKLCGSKGNQVFIISNFGEVLTFGNHSSTAVATGTTYFNYYQQGSAGGAGSNAEPRLIKSLLPFQITDVAAGGTFVVSYCAFPYAGPSAAPPPPPVYANHRHQQSFGRRAEADVQALLQLNYLDEPPKADGEDHPAHDHNKLHEEWDLIVAHNDRLVQHGGQVTNDVEAEKYERGRFVFFQQYFDETHVRLQYSNFKQTLSARPTHPALQTLTEHYLAAIPAAPPLSQKLKYKFDKLHTSEITIGQKVRLWMTDVYALGTVTKILSHYHATVNEEEDEGADAAAANHVRVLVEWQRDDWDEEEVSLYSVDETLSSEEEEEAAEAVSGAPAKKKTGRILANRWQPFWFEKNEDGECFVERGK</sequence>
<dbReference type="InterPro" id="IPR009091">
    <property type="entry name" value="RCC1/BLIP-II"/>
</dbReference>
<keyword evidence="3" id="KW-1185">Reference proteome</keyword>
<evidence type="ECO:0000313" key="3">
    <source>
        <dbReference type="Proteomes" id="UP000015354"/>
    </source>
</evidence>
<dbReference type="Proteomes" id="UP000015354">
    <property type="component" value="Unassembled WGS sequence"/>
</dbReference>